<name>A0A9X3MVC3_9ACTN</name>
<keyword evidence="4" id="KW-1185">Reference proteome</keyword>
<feature type="signal peptide" evidence="1">
    <location>
        <begin position="1"/>
        <end position="27"/>
    </location>
</feature>
<feature type="domain" description="SCP" evidence="2">
    <location>
        <begin position="52"/>
        <end position="166"/>
    </location>
</feature>
<dbReference type="InterPro" id="IPR014044">
    <property type="entry name" value="CAP_dom"/>
</dbReference>
<evidence type="ECO:0000259" key="2">
    <source>
        <dbReference type="Pfam" id="PF00188"/>
    </source>
</evidence>
<evidence type="ECO:0000313" key="4">
    <source>
        <dbReference type="Proteomes" id="UP001149140"/>
    </source>
</evidence>
<dbReference type="RefSeq" id="WP_270042303.1">
    <property type="nucleotide sequence ID" value="NZ_JAPDOD010000022.1"/>
</dbReference>
<proteinExistence type="predicted"/>
<dbReference type="Gene3D" id="3.40.33.10">
    <property type="entry name" value="CAP"/>
    <property type="match status" value="1"/>
</dbReference>
<accession>A0A9X3MVC3</accession>
<comment type="caution">
    <text evidence="3">The sequence shown here is derived from an EMBL/GenBank/DDBJ whole genome shotgun (WGS) entry which is preliminary data.</text>
</comment>
<dbReference type="PANTHER" id="PTHR31157:SF1">
    <property type="entry name" value="SCP DOMAIN-CONTAINING PROTEIN"/>
    <property type="match status" value="1"/>
</dbReference>
<dbReference type="Pfam" id="PF00188">
    <property type="entry name" value="CAP"/>
    <property type="match status" value="1"/>
</dbReference>
<gene>
    <name evidence="3" type="ORF">OM076_22505</name>
</gene>
<sequence length="178" mass="18629">MRRIAQRFAVSSLLVLATAAAPSAANAAGCSGADRDPSELGQAGTAHVTLCLLNQQRHAHGLGKLRADGKLRSAANGHAGDMVAQHYFDHTSKSGASFVTRIKRTGWTKSRHSWTVGENIGYGTGTYATPRQMVRGWMHSAGHRANILARQFRMIGIGVANGAPTGGAGATYATDFGG</sequence>
<reference evidence="3" key="1">
    <citation type="submission" date="2022-10" db="EMBL/GenBank/DDBJ databases">
        <title>The WGS of Solirubrobacter ginsenosidimutans DSM 21036.</title>
        <authorList>
            <person name="Jiang Z."/>
        </authorList>
    </citation>
    <scope>NUCLEOTIDE SEQUENCE</scope>
    <source>
        <strain evidence="3">DSM 21036</strain>
    </source>
</reference>
<dbReference type="InterPro" id="IPR035940">
    <property type="entry name" value="CAP_sf"/>
</dbReference>
<dbReference type="SUPFAM" id="SSF55797">
    <property type="entry name" value="PR-1-like"/>
    <property type="match status" value="1"/>
</dbReference>
<evidence type="ECO:0000313" key="3">
    <source>
        <dbReference type="EMBL" id="MDA0163062.1"/>
    </source>
</evidence>
<dbReference type="AlphaFoldDB" id="A0A9X3MVC3"/>
<dbReference type="EMBL" id="JAPDOD010000022">
    <property type="protein sequence ID" value="MDA0163062.1"/>
    <property type="molecule type" value="Genomic_DNA"/>
</dbReference>
<protein>
    <submittedName>
        <fullName evidence="3">CAP domain-containing protein</fullName>
    </submittedName>
</protein>
<organism evidence="3 4">
    <name type="scientific">Solirubrobacter ginsenosidimutans</name>
    <dbReference type="NCBI Taxonomy" id="490573"/>
    <lineage>
        <taxon>Bacteria</taxon>
        <taxon>Bacillati</taxon>
        <taxon>Actinomycetota</taxon>
        <taxon>Thermoleophilia</taxon>
        <taxon>Solirubrobacterales</taxon>
        <taxon>Solirubrobacteraceae</taxon>
        <taxon>Solirubrobacter</taxon>
    </lineage>
</organism>
<feature type="chain" id="PRO_5040782069" evidence="1">
    <location>
        <begin position="28"/>
        <end position="178"/>
    </location>
</feature>
<dbReference type="Proteomes" id="UP001149140">
    <property type="component" value="Unassembled WGS sequence"/>
</dbReference>
<dbReference type="CDD" id="cd05379">
    <property type="entry name" value="CAP_bacterial"/>
    <property type="match status" value="1"/>
</dbReference>
<dbReference type="PANTHER" id="PTHR31157">
    <property type="entry name" value="SCP DOMAIN-CONTAINING PROTEIN"/>
    <property type="match status" value="1"/>
</dbReference>
<keyword evidence="1" id="KW-0732">Signal</keyword>
<evidence type="ECO:0000256" key="1">
    <source>
        <dbReference type="SAM" id="SignalP"/>
    </source>
</evidence>